<evidence type="ECO:0000259" key="14">
    <source>
        <dbReference type="Pfam" id="PF08544"/>
    </source>
</evidence>
<evidence type="ECO:0000256" key="11">
    <source>
        <dbReference type="HAMAP-Rule" id="MF_00246"/>
    </source>
</evidence>
<keyword evidence="17" id="KW-1185">Reference proteome</keyword>
<comment type="caution">
    <text evidence="11">Lacks conserved residue(s) required for the propagation of feature annotation.</text>
</comment>
<dbReference type="InterPro" id="IPR013750">
    <property type="entry name" value="GHMP_kinase_C_dom"/>
</dbReference>
<dbReference type="Gene3D" id="3.30.230.10">
    <property type="match status" value="1"/>
</dbReference>
<dbReference type="InterPro" id="IPR014721">
    <property type="entry name" value="Ribsml_uS5_D2-typ_fold_subgr"/>
</dbReference>
<keyword evidence="9 11" id="KW-0299">Galactose metabolism</keyword>
<keyword evidence="10 11" id="KW-0119">Carbohydrate metabolism</keyword>
<proteinExistence type="inferred from homology"/>
<dbReference type="InterPro" id="IPR036554">
    <property type="entry name" value="GHMP_kinase_C_sf"/>
</dbReference>
<dbReference type="OrthoDB" id="250531at2"/>
<feature type="domain" description="GHMP kinase C-terminal" evidence="14">
    <location>
        <begin position="285"/>
        <end position="348"/>
    </location>
</feature>
<dbReference type="EMBL" id="FNAN01000013">
    <property type="protein sequence ID" value="SDF91042.1"/>
    <property type="molecule type" value="Genomic_DNA"/>
</dbReference>
<evidence type="ECO:0000256" key="7">
    <source>
        <dbReference type="ARBA" id="ARBA00022840"/>
    </source>
</evidence>
<dbReference type="PROSITE" id="PS00627">
    <property type="entry name" value="GHMP_KINASES_ATP"/>
    <property type="match status" value="1"/>
</dbReference>
<dbReference type="InterPro" id="IPR022963">
    <property type="entry name" value="Galactokinase_bac"/>
</dbReference>
<dbReference type="Proteomes" id="UP000198748">
    <property type="component" value="Unassembled WGS sequence"/>
</dbReference>
<evidence type="ECO:0000259" key="15">
    <source>
        <dbReference type="Pfam" id="PF10509"/>
    </source>
</evidence>
<keyword evidence="7 11" id="KW-0067">ATP-binding</keyword>
<dbReference type="RefSeq" id="WP_090154597.1">
    <property type="nucleotide sequence ID" value="NZ_FNAN01000013.1"/>
</dbReference>
<feature type="site" description="Transition state stabilizer" evidence="11">
    <location>
        <position position="30"/>
    </location>
</feature>
<dbReference type="GO" id="GO:0005829">
    <property type="term" value="C:cytosol"/>
    <property type="evidence" value="ECO:0007669"/>
    <property type="project" value="TreeGrafter"/>
</dbReference>
<feature type="binding site" evidence="11">
    <location>
        <position position="222"/>
    </location>
    <ligand>
        <name>substrate</name>
    </ligand>
</feature>
<dbReference type="GO" id="GO:0004335">
    <property type="term" value="F:galactokinase activity"/>
    <property type="evidence" value="ECO:0007669"/>
    <property type="project" value="UniProtKB-UniRule"/>
</dbReference>
<feature type="binding site" evidence="11">
    <location>
        <position position="128"/>
    </location>
    <ligand>
        <name>Mg(2+)</name>
        <dbReference type="ChEBI" id="CHEBI:18420"/>
    </ligand>
</feature>
<dbReference type="Pfam" id="PF08544">
    <property type="entry name" value="GHMP_kinases_C"/>
    <property type="match status" value="1"/>
</dbReference>
<evidence type="ECO:0000259" key="13">
    <source>
        <dbReference type="Pfam" id="PF00288"/>
    </source>
</evidence>
<dbReference type="Pfam" id="PF00288">
    <property type="entry name" value="GHMP_kinases_N"/>
    <property type="match status" value="1"/>
</dbReference>
<dbReference type="PANTHER" id="PTHR10457:SF7">
    <property type="entry name" value="GALACTOKINASE-RELATED"/>
    <property type="match status" value="1"/>
</dbReference>
<feature type="domain" description="Galactokinase N-terminal" evidence="15">
    <location>
        <begin position="12"/>
        <end position="60"/>
    </location>
</feature>
<dbReference type="PRINTS" id="PR00959">
    <property type="entry name" value="MEVGALKINASE"/>
</dbReference>
<comment type="subcellular location">
    <subcellularLocation>
        <location evidence="11">Cytoplasm</location>
    </subcellularLocation>
</comment>
<dbReference type="GO" id="GO:0006012">
    <property type="term" value="P:galactose metabolic process"/>
    <property type="evidence" value="ECO:0007669"/>
    <property type="project" value="UniProtKB-UniRule"/>
</dbReference>
<dbReference type="FunFam" id="3.30.230.10:FF:000017">
    <property type="entry name" value="Galactokinase"/>
    <property type="match status" value="1"/>
</dbReference>
<keyword evidence="6 11" id="KW-0418">Kinase</keyword>
<protein>
    <recommendedName>
        <fullName evidence="11 12">Galactokinase</fullName>
        <ecNumber evidence="11 12">2.7.1.6</ecNumber>
    </recommendedName>
    <alternativeName>
        <fullName evidence="11">Galactose kinase</fullName>
    </alternativeName>
</protein>
<dbReference type="SUPFAM" id="SSF55060">
    <property type="entry name" value="GHMP Kinase, C-terminal domain"/>
    <property type="match status" value="1"/>
</dbReference>
<dbReference type="GO" id="GO:0005524">
    <property type="term" value="F:ATP binding"/>
    <property type="evidence" value="ECO:0007669"/>
    <property type="project" value="UniProtKB-UniRule"/>
</dbReference>
<dbReference type="STRING" id="659014.SAMN04487996_113165"/>
<comment type="function">
    <text evidence="11">Catalyzes the transfer of the gamma-phosphate of ATP to D-galactose to form alpha-D-galactose-1-phosphate (Gal-1-P).</text>
</comment>
<evidence type="ECO:0000256" key="2">
    <source>
        <dbReference type="ARBA" id="ARBA00022490"/>
    </source>
</evidence>
<feature type="binding site" evidence="11">
    <location>
        <begin position="122"/>
        <end position="128"/>
    </location>
    <ligand>
        <name>ATP</name>
        <dbReference type="ChEBI" id="CHEBI:30616"/>
    </ligand>
</feature>
<reference evidence="17" key="1">
    <citation type="submission" date="2016-10" db="EMBL/GenBank/DDBJ databases">
        <authorList>
            <person name="Varghese N."/>
            <person name="Submissions S."/>
        </authorList>
    </citation>
    <scope>NUCLEOTIDE SEQUENCE [LARGE SCALE GENOMIC DNA]</scope>
    <source>
        <strain evidence="17">DSM 25329</strain>
    </source>
</reference>
<evidence type="ECO:0000256" key="9">
    <source>
        <dbReference type="ARBA" id="ARBA00023144"/>
    </source>
</evidence>
<dbReference type="UniPathway" id="UPA00214"/>
<evidence type="ECO:0000256" key="5">
    <source>
        <dbReference type="ARBA" id="ARBA00022741"/>
    </source>
</evidence>
<feature type="domain" description="GHMP kinase N-terminal" evidence="13">
    <location>
        <begin position="93"/>
        <end position="180"/>
    </location>
</feature>
<comment type="pathway">
    <text evidence="11">Carbohydrate metabolism; galactose metabolism.</text>
</comment>
<feature type="active site" description="Proton acceptor" evidence="11">
    <location>
        <position position="172"/>
    </location>
</feature>
<dbReference type="PIRSF" id="PIRSF000530">
    <property type="entry name" value="Galactokinase"/>
    <property type="match status" value="1"/>
</dbReference>
<comment type="similarity">
    <text evidence="1 11">Belongs to the GHMP kinase family. GalK subfamily.</text>
</comment>
<sequence length="385" mass="41601">MHTLSRSDLTRLFASAFEGTPDLIVRSPGRINLIGEHTDYNNGFVLPAAISQAVYVAIRRREDDRIHLYAADYNERVSANTAALTPTGTWADYVLGVADQFQKAGHAVPGFDLVMTGNIPAGAGLSSSAAIECAVAFGLNELLGGGFDRLQLVKMAQAAEHAFAGVRCGIMDMFASMFGKKDHAMLLDCRSLEYRYVPLTMEGHHLVLFNSNVKHSLASSEYNVRRQECEEGVSLMQTEYPAIRDMRDVTLEMLAAFKGRMPVNVFKRCSYVVNENARLLAACDDLQSGDLAALGIKLNATHAGLSQAYEVSCPELDFLADAALAHPAVAGARMVGGGFGGCTINLVRDGFVDEVIGTVSDAYLQKMDKITEVYQVVTADGTSLL</sequence>
<dbReference type="InterPro" id="IPR020568">
    <property type="entry name" value="Ribosomal_Su5_D2-typ_SF"/>
</dbReference>
<dbReference type="InterPro" id="IPR006206">
    <property type="entry name" value="Mevalonate/galactokinase"/>
</dbReference>
<feature type="binding site" evidence="11">
    <location>
        <position position="160"/>
    </location>
    <ligand>
        <name>Mg(2+)</name>
        <dbReference type="ChEBI" id="CHEBI:18420"/>
    </ligand>
</feature>
<dbReference type="HAMAP" id="MF_00246">
    <property type="entry name" value="Galactokinase"/>
    <property type="match status" value="1"/>
</dbReference>
<evidence type="ECO:0000256" key="1">
    <source>
        <dbReference type="ARBA" id="ARBA00006566"/>
    </source>
</evidence>
<keyword evidence="2 11" id="KW-0963">Cytoplasm</keyword>
<dbReference type="FunFam" id="3.30.70.890:FF:000001">
    <property type="entry name" value="Galactokinase"/>
    <property type="match status" value="1"/>
</dbReference>
<dbReference type="Gene3D" id="3.30.70.890">
    <property type="entry name" value="GHMP kinase, C-terminal domain"/>
    <property type="match status" value="1"/>
</dbReference>
<dbReference type="InterPro" id="IPR019741">
    <property type="entry name" value="Galactokinase_CS"/>
</dbReference>
<keyword evidence="3 11" id="KW-0808">Transferase</keyword>
<dbReference type="Pfam" id="PF10509">
    <property type="entry name" value="GalKase_gal_bdg"/>
    <property type="match status" value="1"/>
</dbReference>
<dbReference type="InterPro" id="IPR000705">
    <property type="entry name" value="Galactokinase"/>
</dbReference>
<dbReference type="EC" id="2.7.1.6" evidence="11 12"/>
<evidence type="ECO:0000256" key="10">
    <source>
        <dbReference type="ARBA" id="ARBA00023277"/>
    </source>
</evidence>
<organism evidence="16 17">
    <name type="scientific">Dyadobacter soli</name>
    <dbReference type="NCBI Taxonomy" id="659014"/>
    <lineage>
        <taxon>Bacteria</taxon>
        <taxon>Pseudomonadati</taxon>
        <taxon>Bacteroidota</taxon>
        <taxon>Cytophagia</taxon>
        <taxon>Cytophagales</taxon>
        <taxon>Spirosomataceae</taxon>
        <taxon>Dyadobacter</taxon>
    </lineage>
</organism>
<accession>A0A1G7PXL4</accession>
<dbReference type="GO" id="GO:0000287">
    <property type="term" value="F:magnesium ion binding"/>
    <property type="evidence" value="ECO:0007669"/>
    <property type="project" value="UniProtKB-UniRule"/>
</dbReference>
<name>A0A1G7PXL4_9BACT</name>
<evidence type="ECO:0000313" key="17">
    <source>
        <dbReference type="Proteomes" id="UP000198748"/>
    </source>
</evidence>
<evidence type="ECO:0000256" key="3">
    <source>
        <dbReference type="ARBA" id="ARBA00022679"/>
    </source>
</evidence>
<evidence type="ECO:0000256" key="6">
    <source>
        <dbReference type="ARBA" id="ARBA00022777"/>
    </source>
</evidence>
<evidence type="ECO:0000313" key="16">
    <source>
        <dbReference type="EMBL" id="SDF91042.1"/>
    </source>
</evidence>
<comment type="catalytic activity">
    <reaction evidence="11">
        <text>alpha-D-galactose + ATP = alpha-D-galactose 1-phosphate + ADP + H(+)</text>
        <dbReference type="Rhea" id="RHEA:13553"/>
        <dbReference type="ChEBI" id="CHEBI:15378"/>
        <dbReference type="ChEBI" id="CHEBI:28061"/>
        <dbReference type="ChEBI" id="CHEBI:30616"/>
        <dbReference type="ChEBI" id="CHEBI:58336"/>
        <dbReference type="ChEBI" id="CHEBI:456216"/>
        <dbReference type="EC" id="2.7.1.6"/>
    </reaction>
</comment>
<evidence type="ECO:0000256" key="8">
    <source>
        <dbReference type="ARBA" id="ARBA00022842"/>
    </source>
</evidence>
<keyword evidence="4 11" id="KW-0479">Metal-binding</keyword>
<gene>
    <name evidence="11" type="primary">galK</name>
    <name evidence="16" type="ORF">SAMN04487996_113165</name>
</gene>
<dbReference type="PROSITE" id="PS00106">
    <property type="entry name" value="GALACTOKINASE"/>
    <property type="match status" value="1"/>
</dbReference>
<dbReference type="InterPro" id="IPR006204">
    <property type="entry name" value="GHMP_kinase_N_dom"/>
</dbReference>
<dbReference type="AlphaFoldDB" id="A0A1G7PXL4"/>
<keyword evidence="5 11" id="KW-0547">Nucleotide-binding</keyword>
<keyword evidence="8 11" id="KW-0460">Magnesium</keyword>
<evidence type="ECO:0000256" key="4">
    <source>
        <dbReference type="ARBA" id="ARBA00022723"/>
    </source>
</evidence>
<dbReference type="InterPro" id="IPR006203">
    <property type="entry name" value="GHMP_knse_ATP-bd_CS"/>
</dbReference>
<dbReference type="PRINTS" id="PR00473">
    <property type="entry name" value="GALCTOKINASE"/>
</dbReference>
<dbReference type="InterPro" id="IPR019539">
    <property type="entry name" value="GalKase_N"/>
</dbReference>
<evidence type="ECO:0000256" key="12">
    <source>
        <dbReference type="NCBIfam" id="TIGR00131"/>
    </source>
</evidence>
<dbReference type="PANTHER" id="PTHR10457">
    <property type="entry name" value="MEVALONATE KINASE/GALACTOKINASE"/>
    <property type="match status" value="1"/>
</dbReference>
<dbReference type="SUPFAM" id="SSF54211">
    <property type="entry name" value="Ribosomal protein S5 domain 2-like"/>
    <property type="match status" value="1"/>
</dbReference>
<feature type="binding site" evidence="11">
    <location>
        <begin position="36"/>
        <end position="39"/>
    </location>
    <ligand>
        <name>substrate</name>
    </ligand>
</feature>
<dbReference type="NCBIfam" id="TIGR00131">
    <property type="entry name" value="gal_kin"/>
    <property type="match status" value="1"/>
</dbReference>